<comment type="caution">
    <text evidence="3">The sequence shown here is derived from an EMBL/GenBank/DDBJ whole genome shotgun (WGS) entry which is preliminary data.</text>
</comment>
<keyword evidence="2" id="KW-0812">Transmembrane</keyword>
<evidence type="ECO:0000256" key="2">
    <source>
        <dbReference type="SAM" id="Phobius"/>
    </source>
</evidence>
<evidence type="ECO:0000313" key="3">
    <source>
        <dbReference type="EMBL" id="KAF5828630.1"/>
    </source>
</evidence>
<proteinExistence type="predicted"/>
<dbReference type="Proteomes" id="UP000815325">
    <property type="component" value="Unassembled WGS sequence"/>
</dbReference>
<evidence type="ECO:0000256" key="1">
    <source>
        <dbReference type="SAM" id="MobiDB-lite"/>
    </source>
</evidence>
<protein>
    <submittedName>
        <fullName evidence="3">Uncharacterized protein</fullName>
    </submittedName>
</protein>
<organism evidence="3 4">
    <name type="scientific">Dunaliella salina</name>
    <name type="common">Green alga</name>
    <name type="synonym">Protococcus salinus</name>
    <dbReference type="NCBI Taxonomy" id="3046"/>
    <lineage>
        <taxon>Eukaryota</taxon>
        <taxon>Viridiplantae</taxon>
        <taxon>Chlorophyta</taxon>
        <taxon>core chlorophytes</taxon>
        <taxon>Chlorophyceae</taxon>
        <taxon>CS clade</taxon>
        <taxon>Chlamydomonadales</taxon>
        <taxon>Dunaliellaceae</taxon>
        <taxon>Dunaliella</taxon>
    </lineage>
</organism>
<gene>
    <name evidence="3" type="ORF">DUNSADRAFT_17304</name>
</gene>
<dbReference type="EMBL" id="MU070269">
    <property type="protein sequence ID" value="KAF5828630.1"/>
    <property type="molecule type" value="Genomic_DNA"/>
</dbReference>
<evidence type="ECO:0000313" key="4">
    <source>
        <dbReference type="Proteomes" id="UP000815325"/>
    </source>
</evidence>
<name>A0ABQ7G207_DUNSA</name>
<keyword evidence="4" id="KW-1185">Reference proteome</keyword>
<feature type="transmembrane region" description="Helical" evidence="2">
    <location>
        <begin position="150"/>
        <end position="168"/>
    </location>
</feature>
<sequence>MVSTRRTPAKPDPPVLGHSEEVNRSSNMKEPSLQAQQEEVCVPAMWSKLYTAFVEGLRTPLLQSMQCCISRHCSSCARAEGGQGCHRPPAHMLTAATKAAGSNAQLVFEMQRKWRKPRSLLGRLRLFLRTMLFRTDYILGAYFFDWWETAIVYSMYFVLLVVACLGACKQLHNLYILAWDFYNARWGSGAAIQ</sequence>
<feature type="region of interest" description="Disordered" evidence="1">
    <location>
        <begin position="1"/>
        <end position="34"/>
    </location>
</feature>
<keyword evidence="2" id="KW-0472">Membrane</keyword>
<feature type="compositionally biased region" description="Polar residues" evidence="1">
    <location>
        <begin position="24"/>
        <end position="34"/>
    </location>
</feature>
<accession>A0ABQ7G207</accession>
<keyword evidence="2" id="KW-1133">Transmembrane helix</keyword>
<reference evidence="3" key="1">
    <citation type="submission" date="2017-08" db="EMBL/GenBank/DDBJ databases">
        <authorList>
            <person name="Polle J.E."/>
            <person name="Barry K."/>
            <person name="Cushman J."/>
            <person name="Schmutz J."/>
            <person name="Tran D."/>
            <person name="Hathwaick L.T."/>
            <person name="Yim W.C."/>
            <person name="Jenkins J."/>
            <person name="Mckie-Krisberg Z.M."/>
            <person name="Prochnik S."/>
            <person name="Lindquist E."/>
            <person name="Dockter R.B."/>
            <person name="Adam C."/>
            <person name="Molina H."/>
            <person name="Bunkerborg J."/>
            <person name="Jin E."/>
            <person name="Buchheim M."/>
            <person name="Magnuson J."/>
        </authorList>
    </citation>
    <scope>NUCLEOTIDE SEQUENCE</scope>
    <source>
        <strain evidence="3">CCAP 19/18</strain>
    </source>
</reference>